<keyword evidence="5" id="KW-1278">Translocase</keyword>
<dbReference type="GO" id="GO:0016020">
    <property type="term" value="C:membrane"/>
    <property type="evidence" value="ECO:0007669"/>
    <property type="project" value="UniProtKB-SubCell"/>
</dbReference>
<dbReference type="RefSeq" id="YP_009906691.1">
    <property type="nucleotide sequence ID" value="NC_049880.1"/>
</dbReference>
<accession>A0A7D5YD55</accession>
<dbReference type="PANTHER" id="PTHR11403:SF7">
    <property type="entry name" value="CYTOCHROME C OXIDASE SUBUNIT 3"/>
    <property type="match status" value="1"/>
</dbReference>
<keyword evidence="8 11" id="KW-0496">Mitochondrion</keyword>
<geneLocation type="mitochondrion" evidence="11"/>
<evidence type="ECO:0000256" key="4">
    <source>
        <dbReference type="ARBA" id="ARBA00022692"/>
    </source>
</evidence>
<dbReference type="FunFam" id="1.20.120.80:FF:000002">
    <property type="entry name" value="Cytochrome c oxidase subunit 3"/>
    <property type="match status" value="1"/>
</dbReference>
<comment type="similarity">
    <text evidence="2 8">Belongs to the cytochrome c oxidase subunit 3 family.</text>
</comment>
<evidence type="ECO:0000256" key="2">
    <source>
        <dbReference type="ARBA" id="ARBA00010581"/>
    </source>
</evidence>
<dbReference type="PROSITE" id="PS50253">
    <property type="entry name" value="COX3"/>
    <property type="match status" value="1"/>
</dbReference>
<dbReference type="InterPro" id="IPR000298">
    <property type="entry name" value="Cyt_c_oxidase-like_su3"/>
</dbReference>
<feature type="transmembrane region" description="Helical" evidence="9">
    <location>
        <begin position="12"/>
        <end position="33"/>
    </location>
</feature>
<evidence type="ECO:0000256" key="6">
    <source>
        <dbReference type="ARBA" id="ARBA00022989"/>
    </source>
</evidence>
<reference evidence="11" key="1">
    <citation type="submission" date="2020-06" db="EMBL/GenBank/DDBJ databases">
        <title>The complete mitochondrial genome of oil palm pollinating weevil, Elaeidobius kamerunicus Faust. (Coleoptera : Curculionidae).</title>
        <authorList>
            <person name="Apriyanto A."/>
            <person name="Tambunan V.B."/>
        </authorList>
    </citation>
    <scope>NUCLEOTIDE SEQUENCE</scope>
</reference>
<comment type="function">
    <text evidence="8">Component of the cytochrome c oxidase, the last enzyme in the mitochondrial electron transport chain which drives oxidative phosphorylation. The respiratory chain contains 3 multisubunit complexes succinate dehydrogenase (complex II, CII), ubiquinol-cytochrome c oxidoreductase (cytochrome b-c1 complex, complex III, CIII) and cytochrome c oxidase (complex IV, CIV), that cooperate to transfer electrons derived from NADH and succinate to molecular oxygen, creating an electrochemical gradient over the inner membrane that drives transmembrane transport and the ATP synthase. Cytochrome c oxidase is the component of the respiratory chain that catalyzes the reduction of oxygen to water. Electrons originating from reduced cytochrome c in the intermembrane space (IMS) are transferred via the dinuclear copper A center (CU(A)) of subunit 2 and heme A of subunit 1 to the active site in subunit 1, a binuclear center (BNC) formed by heme A3 and copper B (CU(B)). The BNC reduces molecular oxygen to 2 water molecules using 4 electrons from cytochrome c in the IMS and 4 protons from the mitochondrial matrix.</text>
</comment>
<feature type="transmembrane region" description="Helical" evidence="9">
    <location>
        <begin position="189"/>
        <end position="222"/>
    </location>
</feature>
<keyword evidence="6 9" id="KW-1133">Transmembrane helix</keyword>
<evidence type="ECO:0000256" key="8">
    <source>
        <dbReference type="RuleBase" id="RU003375"/>
    </source>
</evidence>
<gene>
    <name evidence="11" type="primary">cox3</name>
</gene>
<keyword evidence="7 9" id="KW-0472">Membrane</keyword>
<feature type="transmembrane region" description="Helical" evidence="9">
    <location>
        <begin position="237"/>
        <end position="257"/>
    </location>
</feature>
<dbReference type="EMBL" id="MT560591">
    <property type="protein sequence ID" value="QLI52334.1"/>
    <property type="molecule type" value="Genomic_DNA"/>
</dbReference>
<protein>
    <recommendedName>
        <fullName evidence="3 8">Cytochrome c oxidase subunit 3</fullName>
    </recommendedName>
</protein>
<evidence type="ECO:0000256" key="5">
    <source>
        <dbReference type="ARBA" id="ARBA00022967"/>
    </source>
</evidence>
<dbReference type="InterPro" id="IPR033945">
    <property type="entry name" value="Cyt_c_oxase_su3_dom"/>
</dbReference>
<dbReference type="InterPro" id="IPR013833">
    <property type="entry name" value="Cyt_c_oxidase_su3_a-hlx"/>
</dbReference>
<feature type="domain" description="Heme-copper oxidase subunit III family profile" evidence="10">
    <location>
        <begin position="2"/>
        <end position="259"/>
    </location>
</feature>
<evidence type="ECO:0000256" key="7">
    <source>
        <dbReference type="ARBA" id="ARBA00023136"/>
    </source>
</evidence>
<dbReference type="Gene3D" id="1.10.287.70">
    <property type="match status" value="1"/>
</dbReference>
<feature type="transmembrane region" description="Helical" evidence="9">
    <location>
        <begin position="158"/>
        <end position="177"/>
    </location>
</feature>
<proteinExistence type="inferred from homology"/>
<organism evidence="11">
    <name type="scientific">Elaeidobius kamerunicus</name>
    <dbReference type="NCBI Taxonomy" id="2663966"/>
    <lineage>
        <taxon>Eukaryota</taxon>
        <taxon>Metazoa</taxon>
        <taxon>Ecdysozoa</taxon>
        <taxon>Arthropoda</taxon>
        <taxon>Hexapoda</taxon>
        <taxon>Insecta</taxon>
        <taxon>Pterygota</taxon>
        <taxon>Neoptera</taxon>
        <taxon>Endopterygota</taxon>
        <taxon>Coleoptera</taxon>
        <taxon>Polyphaga</taxon>
        <taxon>Cucujiformia</taxon>
        <taxon>Curculionidae</taxon>
        <taxon>Curculioninae</taxon>
        <taxon>Derelomini</taxon>
        <taxon>Elaeidobius</taxon>
    </lineage>
</organism>
<evidence type="ECO:0000256" key="3">
    <source>
        <dbReference type="ARBA" id="ARBA00015944"/>
    </source>
</evidence>
<dbReference type="GO" id="GO:0005739">
    <property type="term" value="C:mitochondrion"/>
    <property type="evidence" value="ECO:0007669"/>
    <property type="project" value="TreeGrafter"/>
</dbReference>
<evidence type="ECO:0000313" key="11">
    <source>
        <dbReference type="EMBL" id="QLI52334.1"/>
    </source>
</evidence>
<feature type="transmembrane region" description="Helical" evidence="9">
    <location>
        <begin position="76"/>
        <end position="104"/>
    </location>
</feature>
<dbReference type="SUPFAM" id="SSF81452">
    <property type="entry name" value="Cytochrome c oxidase subunit III-like"/>
    <property type="match status" value="1"/>
</dbReference>
<dbReference type="Gene3D" id="1.20.120.80">
    <property type="entry name" value="Cytochrome c oxidase, subunit III, four-helix bundle"/>
    <property type="match status" value="1"/>
</dbReference>
<comment type="subcellular location">
    <subcellularLocation>
        <location evidence="1">Membrane</location>
        <topology evidence="1">Multi-pass membrane protein</topology>
    </subcellularLocation>
</comment>
<feature type="transmembrane region" description="Helical" evidence="9">
    <location>
        <begin position="40"/>
        <end position="56"/>
    </location>
</feature>
<keyword evidence="4 8" id="KW-0812">Transmembrane</keyword>
<dbReference type="AlphaFoldDB" id="A0A7D5YD55"/>
<dbReference type="GO" id="GO:0004129">
    <property type="term" value="F:cytochrome-c oxidase activity"/>
    <property type="evidence" value="ECO:0007669"/>
    <property type="project" value="InterPro"/>
</dbReference>
<evidence type="ECO:0000256" key="9">
    <source>
        <dbReference type="SAM" id="Phobius"/>
    </source>
</evidence>
<dbReference type="GO" id="GO:0006123">
    <property type="term" value="P:mitochondrial electron transport, cytochrome c to oxygen"/>
    <property type="evidence" value="ECO:0007669"/>
    <property type="project" value="TreeGrafter"/>
</dbReference>
<dbReference type="InterPro" id="IPR035973">
    <property type="entry name" value="Cyt_c_oxidase_su3-like_sf"/>
</dbReference>
<evidence type="ECO:0000256" key="1">
    <source>
        <dbReference type="ARBA" id="ARBA00004141"/>
    </source>
</evidence>
<sequence>MKNHPFHLVDQSPWPLLGSFSTFTFLMGMIKWFHCQETNLLFLGFFTNTLIMYQWWRDVVRESTFQGLHTMKVTMGLQWGMILFITSEIFFFFAFFWAFFHASLSPSVELGMNWPPKGITTFNPLEIPLLNTLILLSSGLTITWAHHAIMENDYNQSIQGLSLTVFLGFYFTLLQAYEYMEAPFTIADSIYGATFFMTTGLHGLHVIIGSTFLMICLIRLYLNHFSSTHHFGFEAAAWYWHFVDVVWLFLYISIYWWGS</sequence>
<dbReference type="GeneID" id="56139795"/>
<dbReference type="InterPro" id="IPR024791">
    <property type="entry name" value="Cyt_c/ubiquinol_Oxase_su3"/>
</dbReference>
<dbReference type="CDD" id="cd01665">
    <property type="entry name" value="Cyt_c_Oxidase_III"/>
    <property type="match status" value="1"/>
</dbReference>
<dbReference type="Pfam" id="PF00510">
    <property type="entry name" value="COX3"/>
    <property type="match status" value="1"/>
</dbReference>
<evidence type="ECO:0000259" key="10">
    <source>
        <dbReference type="PROSITE" id="PS50253"/>
    </source>
</evidence>
<name>A0A7D5YD55_9CUCU</name>
<dbReference type="PANTHER" id="PTHR11403">
    <property type="entry name" value="CYTOCHROME C OXIDASE SUBUNIT III"/>
    <property type="match status" value="1"/>
</dbReference>